<reference evidence="1 2" key="1">
    <citation type="submission" date="2017-09" db="EMBL/GenBank/DDBJ databases">
        <title>Large-scale bioinformatics analysis of Bacillus genomes uncovers conserved roles of natural products in bacterial physiology.</title>
        <authorList>
            <consortium name="Agbiome Team Llc"/>
            <person name="Bleich R.M."/>
            <person name="Grubbs K.J."/>
            <person name="Santa Maria K.C."/>
            <person name="Allen S.E."/>
            <person name="Farag S."/>
            <person name="Shank E.A."/>
            <person name="Bowers A."/>
        </authorList>
    </citation>
    <scope>NUCLEOTIDE SEQUENCE [LARGE SCALE GENOMIC DNA]</scope>
    <source>
        <strain evidence="1 2">AFS092012</strain>
    </source>
</reference>
<dbReference type="AlphaFoldDB" id="A0AA91VC47"/>
<name>A0AA91VC47_9BACI</name>
<protein>
    <submittedName>
        <fullName evidence="1">YrzI family protein</fullName>
    </submittedName>
</protein>
<evidence type="ECO:0000313" key="2">
    <source>
        <dbReference type="Proteomes" id="UP000221020"/>
    </source>
</evidence>
<dbReference type="InterPro" id="IPR012655">
    <property type="entry name" value="YrzI"/>
</dbReference>
<dbReference type="EMBL" id="NVOR01000042">
    <property type="protein sequence ID" value="PED82204.1"/>
    <property type="molecule type" value="Genomic_DNA"/>
</dbReference>
<accession>A0AA91VC47</accession>
<gene>
    <name evidence="1" type="ORF">CON65_13125</name>
</gene>
<organism evidence="1 2">
    <name type="scientific">Bacillus pseudomycoides</name>
    <dbReference type="NCBI Taxonomy" id="64104"/>
    <lineage>
        <taxon>Bacteria</taxon>
        <taxon>Bacillati</taxon>
        <taxon>Bacillota</taxon>
        <taxon>Bacilli</taxon>
        <taxon>Bacillales</taxon>
        <taxon>Bacillaceae</taxon>
        <taxon>Bacillus</taxon>
        <taxon>Bacillus cereus group</taxon>
    </lineage>
</organism>
<dbReference type="RefSeq" id="WP_097899195.1">
    <property type="nucleotide sequence ID" value="NZ_NVOR01000042.1"/>
</dbReference>
<comment type="caution">
    <text evidence="1">The sequence shown here is derived from an EMBL/GenBank/DDBJ whole genome shotgun (WGS) entry which is preliminary data.</text>
</comment>
<proteinExistence type="predicted"/>
<evidence type="ECO:0000313" key="1">
    <source>
        <dbReference type="EMBL" id="PED82204.1"/>
    </source>
</evidence>
<sequence length="47" mass="5720">MTFHIFFFTITLQKKTLSEAEIFREQQLKQAMDEIANHRSSYYNQMC</sequence>
<dbReference type="NCBIfam" id="TIGR02413">
    <property type="entry name" value="Bac_small_yrzI"/>
    <property type="match status" value="1"/>
</dbReference>
<dbReference type="Pfam" id="PF09501">
    <property type="entry name" value="Bac_small_YrzI"/>
    <property type="match status" value="1"/>
</dbReference>
<dbReference type="Proteomes" id="UP000221020">
    <property type="component" value="Unassembled WGS sequence"/>
</dbReference>